<comment type="caution">
    <text evidence="2">The sequence shown here is derived from an EMBL/GenBank/DDBJ whole genome shotgun (WGS) entry which is preliminary data.</text>
</comment>
<feature type="region of interest" description="Disordered" evidence="1">
    <location>
        <begin position="62"/>
        <end position="81"/>
    </location>
</feature>
<evidence type="ECO:0000313" key="2">
    <source>
        <dbReference type="EMBL" id="KAJ7024184.1"/>
    </source>
</evidence>
<protein>
    <submittedName>
        <fullName evidence="2">Uncharacterized protein</fullName>
    </submittedName>
</protein>
<feature type="compositionally biased region" description="Polar residues" evidence="1">
    <location>
        <begin position="62"/>
        <end position="80"/>
    </location>
</feature>
<name>A0AAD6SAC1_9AGAR</name>
<dbReference type="AlphaFoldDB" id="A0AAD6SAC1"/>
<evidence type="ECO:0000256" key="1">
    <source>
        <dbReference type="SAM" id="MobiDB-lite"/>
    </source>
</evidence>
<evidence type="ECO:0000313" key="3">
    <source>
        <dbReference type="Proteomes" id="UP001218188"/>
    </source>
</evidence>
<keyword evidence="3" id="KW-1185">Reference proteome</keyword>
<organism evidence="2 3">
    <name type="scientific">Mycena alexandri</name>
    <dbReference type="NCBI Taxonomy" id="1745969"/>
    <lineage>
        <taxon>Eukaryota</taxon>
        <taxon>Fungi</taxon>
        <taxon>Dikarya</taxon>
        <taxon>Basidiomycota</taxon>
        <taxon>Agaricomycotina</taxon>
        <taxon>Agaricomycetes</taxon>
        <taxon>Agaricomycetidae</taxon>
        <taxon>Agaricales</taxon>
        <taxon>Marasmiineae</taxon>
        <taxon>Mycenaceae</taxon>
        <taxon>Mycena</taxon>
    </lineage>
</organism>
<accession>A0AAD6SAC1</accession>
<proteinExistence type="predicted"/>
<dbReference type="EMBL" id="JARJCM010000174">
    <property type="protein sequence ID" value="KAJ7024184.1"/>
    <property type="molecule type" value="Genomic_DNA"/>
</dbReference>
<dbReference type="Proteomes" id="UP001218188">
    <property type="component" value="Unassembled WGS sequence"/>
</dbReference>
<gene>
    <name evidence="2" type="ORF">C8F04DRAFT_1303223</name>
</gene>
<reference evidence="2" key="1">
    <citation type="submission" date="2023-03" db="EMBL/GenBank/DDBJ databases">
        <title>Massive genome expansion in bonnet fungi (Mycena s.s.) driven by repeated elements and novel gene families across ecological guilds.</title>
        <authorList>
            <consortium name="Lawrence Berkeley National Laboratory"/>
            <person name="Harder C.B."/>
            <person name="Miyauchi S."/>
            <person name="Viragh M."/>
            <person name="Kuo A."/>
            <person name="Thoen E."/>
            <person name="Andreopoulos B."/>
            <person name="Lu D."/>
            <person name="Skrede I."/>
            <person name="Drula E."/>
            <person name="Henrissat B."/>
            <person name="Morin E."/>
            <person name="Kohler A."/>
            <person name="Barry K."/>
            <person name="LaButti K."/>
            <person name="Morin E."/>
            <person name="Salamov A."/>
            <person name="Lipzen A."/>
            <person name="Mereny Z."/>
            <person name="Hegedus B."/>
            <person name="Baldrian P."/>
            <person name="Stursova M."/>
            <person name="Weitz H."/>
            <person name="Taylor A."/>
            <person name="Grigoriev I.V."/>
            <person name="Nagy L.G."/>
            <person name="Martin F."/>
            <person name="Kauserud H."/>
        </authorList>
    </citation>
    <scope>NUCLEOTIDE SEQUENCE</scope>
    <source>
        <strain evidence="2">CBHHK200</strain>
    </source>
</reference>
<sequence>MHERHGDGRLSTAVDGFPALTEGFRGLKIMHTSRMPSTKVENAFTTRNTHVHAIKSFSTMVETSSESEHGTVNSTSSTCPPTAPRFQGQETGYQAAPVGAIPSGDKGGSLLAAAANPSSATDSPTNNSPIPIITALLAVNAFLIAGVWPSRPLARLKDTKKLI</sequence>